<comment type="similarity">
    <text evidence="1">Belongs to the Gfa family.</text>
</comment>
<evidence type="ECO:0000256" key="1">
    <source>
        <dbReference type="ARBA" id="ARBA00005495"/>
    </source>
</evidence>
<feature type="domain" description="CENP-V/GFA" evidence="5">
    <location>
        <begin position="12"/>
        <end position="143"/>
    </location>
</feature>
<accession>A0A9W9PUD3</accession>
<dbReference type="GO" id="GO:0046872">
    <property type="term" value="F:metal ion binding"/>
    <property type="evidence" value="ECO:0007669"/>
    <property type="project" value="UniProtKB-KW"/>
</dbReference>
<evidence type="ECO:0000256" key="3">
    <source>
        <dbReference type="ARBA" id="ARBA00022833"/>
    </source>
</evidence>
<reference evidence="6" key="2">
    <citation type="journal article" date="2023" name="IMA Fungus">
        <title>Comparative genomic study of the Penicillium genus elucidates a diverse pangenome and 15 lateral gene transfer events.</title>
        <authorList>
            <person name="Petersen C."/>
            <person name="Sorensen T."/>
            <person name="Nielsen M.R."/>
            <person name="Sondergaard T.E."/>
            <person name="Sorensen J.L."/>
            <person name="Fitzpatrick D.A."/>
            <person name="Frisvad J.C."/>
            <person name="Nielsen K.L."/>
        </authorList>
    </citation>
    <scope>NUCLEOTIDE SEQUENCE</scope>
    <source>
        <strain evidence="6">IBT 21472</strain>
    </source>
</reference>
<evidence type="ECO:0000259" key="5">
    <source>
        <dbReference type="PROSITE" id="PS51891"/>
    </source>
</evidence>
<dbReference type="AlphaFoldDB" id="A0A9W9PUD3"/>
<dbReference type="Gene3D" id="3.90.1590.10">
    <property type="entry name" value="glutathione-dependent formaldehyde- activating enzyme (gfa)"/>
    <property type="match status" value="1"/>
</dbReference>
<dbReference type="PANTHER" id="PTHR33337:SF33">
    <property type="entry name" value="CENP-V_GFA DOMAIN-CONTAINING PROTEIN"/>
    <property type="match status" value="1"/>
</dbReference>
<evidence type="ECO:0000256" key="2">
    <source>
        <dbReference type="ARBA" id="ARBA00022723"/>
    </source>
</evidence>
<dbReference type="SUPFAM" id="SSF51316">
    <property type="entry name" value="Mss4-like"/>
    <property type="match status" value="2"/>
</dbReference>
<organism evidence="6 7">
    <name type="scientific">Penicillium atrosanguineum</name>
    <dbReference type="NCBI Taxonomy" id="1132637"/>
    <lineage>
        <taxon>Eukaryota</taxon>
        <taxon>Fungi</taxon>
        <taxon>Dikarya</taxon>
        <taxon>Ascomycota</taxon>
        <taxon>Pezizomycotina</taxon>
        <taxon>Eurotiomycetes</taxon>
        <taxon>Eurotiomycetidae</taxon>
        <taxon>Eurotiales</taxon>
        <taxon>Aspergillaceae</taxon>
        <taxon>Penicillium</taxon>
    </lineage>
</organism>
<protein>
    <recommendedName>
        <fullName evidence="5">CENP-V/GFA domain-containing protein</fullName>
    </recommendedName>
</protein>
<keyword evidence="7" id="KW-1185">Reference proteome</keyword>
<keyword evidence="4" id="KW-0456">Lyase</keyword>
<evidence type="ECO:0000313" key="6">
    <source>
        <dbReference type="EMBL" id="KAJ5307554.1"/>
    </source>
</evidence>
<dbReference type="Pfam" id="PF04828">
    <property type="entry name" value="GFA"/>
    <property type="match status" value="2"/>
</dbReference>
<evidence type="ECO:0000256" key="4">
    <source>
        <dbReference type="ARBA" id="ARBA00023239"/>
    </source>
</evidence>
<dbReference type="PANTHER" id="PTHR33337">
    <property type="entry name" value="GFA DOMAIN-CONTAINING PROTEIN"/>
    <property type="match status" value="1"/>
</dbReference>
<keyword evidence="3" id="KW-0862">Zinc</keyword>
<evidence type="ECO:0000313" key="7">
    <source>
        <dbReference type="Proteomes" id="UP001147746"/>
    </source>
</evidence>
<dbReference type="InterPro" id="IPR011057">
    <property type="entry name" value="Mss4-like_sf"/>
</dbReference>
<sequence>MASKDQESVYPLEGGCACGLIRYRLEIRPLIVHCCHCTACQRESGSAFAINLQTESKMVTGLPSTAVKIPASINSPAKPAGPILVPATGHIVEPELVTVPSESGEGQDLARCPTCRVAVWSHYGGTESLVKFVKGGTLDEAWKVQPDVQIYTRSKRSFFKLDGSVPEFEEFYRRNEVWRAESLERWEQMIRDNGRQ</sequence>
<dbReference type="InterPro" id="IPR006913">
    <property type="entry name" value="CENP-V/GFA"/>
</dbReference>
<dbReference type="Proteomes" id="UP001147746">
    <property type="component" value="Unassembled WGS sequence"/>
</dbReference>
<dbReference type="PROSITE" id="PS51891">
    <property type="entry name" value="CENP_V_GFA"/>
    <property type="match status" value="1"/>
</dbReference>
<proteinExistence type="inferred from homology"/>
<dbReference type="GO" id="GO:0016846">
    <property type="term" value="F:carbon-sulfur lyase activity"/>
    <property type="evidence" value="ECO:0007669"/>
    <property type="project" value="InterPro"/>
</dbReference>
<comment type="caution">
    <text evidence="6">The sequence shown here is derived from an EMBL/GenBank/DDBJ whole genome shotgun (WGS) entry which is preliminary data.</text>
</comment>
<name>A0A9W9PUD3_9EURO</name>
<dbReference type="EMBL" id="JAPZBO010000008">
    <property type="protein sequence ID" value="KAJ5307554.1"/>
    <property type="molecule type" value="Genomic_DNA"/>
</dbReference>
<gene>
    <name evidence="6" type="ORF">N7476_008210</name>
</gene>
<reference evidence="6" key="1">
    <citation type="submission" date="2022-12" db="EMBL/GenBank/DDBJ databases">
        <authorList>
            <person name="Petersen C."/>
        </authorList>
    </citation>
    <scope>NUCLEOTIDE SEQUENCE</scope>
    <source>
        <strain evidence="6">IBT 21472</strain>
    </source>
</reference>
<keyword evidence="2" id="KW-0479">Metal-binding</keyword>